<dbReference type="CDD" id="cd22191">
    <property type="entry name" value="DPBB_RlpA_EXP_N-like"/>
    <property type="match status" value="1"/>
</dbReference>
<dbReference type="InterPro" id="IPR051477">
    <property type="entry name" value="Expansin_CellWall"/>
</dbReference>
<dbReference type="Gene3D" id="2.40.40.10">
    <property type="entry name" value="RlpA-like domain"/>
    <property type="match status" value="1"/>
</dbReference>
<reference evidence="3" key="1">
    <citation type="submission" date="2021-03" db="EMBL/GenBank/DDBJ databases">
        <title>Comparative genomics and phylogenomic investigation of the class Geoglossomycetes provide insights into ecological specialization and systematics.</title>
        <authorList>
            <person name="Melie T."/>
            <person name="Pirro S."/>
            <person name="Miller A.N."/>
            <person name="Quandt A."/>
        </authorList>
    </citation>
    <scope>NUCLEOTIDE SEQUENCE</scope>
    <source>
        <strain evidence="3">GBOQ0MN5Z8</strain>
    </source>
</reference>
<accession>A0A9P8I7C2</accession>
<comment type="caution">
    <text evidence="3">The sequence shown here is derived from an EMBL/GenBank/DDBJ whole genome shotgun (WGS) entry which is preliminary data.</text>
</comment>
<dbReference type="Proteomes" id="UP000698800">
    <property type="component" value="Unassembled WGS sequence"/>
</dbReference>
<name>A0A9P8I7C2_9PEZI</name>
<feature type="compositionally biased region" description="Pro residues" evidence="2">
    <location>
        <begin position="84"/>
        <end position="114"/>
    </location>
</feature>
<dbReference type="PANTHER" id="PTHR31836:SF28">
    <property type="entry name" value="SRCR DOMAIN-CONTAINING PROTEIN-RELATED"/>
    <property type="match status" value="1"/>
</dbReference>
<dbReference type="SUPFAM" id="SSF50685">
    <property type="entry name" value="Barwin-like endoglucanases"/>
    <property type="match status" value="1"/>
</dbReference>
<proteinExistence type="predicted"/>
<evidence type="ECO:0000313" key="3">
    <source>
        <dbReference type="EMBL" id="KAH0544669.1"/>
    </source>
</evidence>
<dbReference type="OrthoDB" id="623670at2759"/>
<dbReference type="PANTHER" id="PTHR31836">
    <property type="match status" value="1"/>
</dbReference>
<keyword evidence="1" id="KW-0732">Signal</keyword>
<dbReference type="AlphaFoldDB" id="A0A9P8I7C2"/>
<protein>
    <submittedName>
        <fullName evidence="3">Uncharacterized protein</fullName>
    </submittedName>
</protein>
<sequence length="225" mass="23093">MAVPMGKRDIEWVTITDYTTLTIDMTTTVYVNPTAIPAPPKPTPEAPKEVLTTTTNSPALFFAPPVAPTPTTPAAVQQFTPAAAPSPPPAPPAPPAPPPAPTSPAPSPPAPPPSGGSSGGACSSGSPCSGDMTFYDAGLGSCGDTDDGESENVVALPHDFMGVQSNGNPYCGKSITIEYGGKKTTAIVKDKCMGCSGYSIDLSRKAFAELAPFSLGRVDCKWYFN</sequence>
<evidence type="ECO:0000313" key="4">
    <source>
        <dbReference type="Proteomes" id="UP000698800"/>
    </source>
</evidence>
<evidence type="ECO:0000256" key="1">
    <source>
        <dbReference type="ARBA" id="ARBA00022729"/>
    </source>
</evidence>
<evidence type="ECO:0000256" key="2">
    <source>
        <dbReference type="SAM" id="MobiDB-lite"/>
    </source>
</evidence>
<dbReference type="InterPro" id="IPR036908">
    <property type="entry name" value="RlpA-like_sf"/>
</dbReference>
<dbReference type="EMBL" id="JAGHQL010000015">
    <property type="protein sequence ID" value="KAH0544669.1"/>
    <property type="molecule type" value="Genomic_DNA"/>
</dbReference>
<gene>
    <name evidence="3" type="ORF">FGG08_001174</name>
</gene>
<organism evidence="3 4">
    <name type="scientific">Glutinoglossum americanum</name>
    <dbReference type="NCBI Taxonomy" id="1670608"/>
    <lineage>
        <taxon>Eukaryota</taxon>
        <taxon>Fungi</taxon>
        <taxon>Dikarya</taxon>
        <taxon>Ascomycota</taxon>
        <taxon>Pezizomycotina</taxon>
        <taxon>Geoglossomycetes</taxon>
        <taxon>Geoglossales</taxon>
        <taxon>Geoglossaceae</taxon>
        <taxon>Glutinoglossum</taxon>
    </lineage>
</organism>
<feature type="region of interest" description="Disordered" evidence="2">
    <location>
        <begin position="79"/>
        <end position="123"/>
    </location>
</feature>
<keyword evidence="4" id="KW-1185">Reference proteome</keyword>